<sequence>MDKKRRIIFRADGNSRIGLGHVVRSLALADMLRHDFECVFAIQSPDRALQEQIRHVCDGIIALPPSSPSEDRFGYELAAYISEEEIVVLDGYNFGTAYQQNIKSRGATLVCIDDIHSYTFVADAVINQAGGMAPEMYTSAPYTKLCLGPAYALLRKPFLEAARTERTFPVGKLRVLLNMGGADPDNHTLRITQELTQLEAIQHIEIIVGSAYPHKMALKNWLEQNTNATLHQNLSAREMRDLMRRCALAVTSASGVAYEYCAVGGALYVLQTADNQESMYGFLTGNNLATEYKLLLQQLEQGLRKEQFQQQVTTQREHFDGQSDERLKQLFHNLSLSANLTLRDAAPDDLELLFSWANDREVRSRSFKSEPIPLENHTRWFHARLDNPDTKLYIAEIEGEPAAHIRFEISGKVATISYLIGENYRGKGLGHSMLLKGVERLKKQRPDVQQVEGLVQQDNTASVRAFEKAGFAYDEPSKDYPTAYRFTLSLKK</sequence>
<dbReference type="EC" id="3.6.1.57" evidence="2"/>
<dbReference type="CDD" id="cd04301">
    <property type="entry name" value="NAT_SF"/>
    <property type="match status" value="1"/>
</dbReference>
<dbReference type="SUPFAM" id="SSF53756">
    <property type="entry name" value="UDP-Glycosyltransferase/glycogen phosphorylase"/>
    <property type="match status" value="1"/>
</dbReference>
<dbReference type="Gene3D" id="3.40.630.30">
    <property type="match status" value="1"/>
</dbReference>
<comment type="caution">
    <text evidence="2">The sequence shown here is derived from an EMBL/GenBank/DDBJ whole genome shotgun (WGS) entry which is preliminary data.</text>
</comment>
<organism evidence="2 3">
    <name type="scientific">Pontibacter ruber</name>
    <dbReference type="NCBI Taxonomy" id="1343895"/>
    <lineage>
        <taxon>Bacteria</taxon>
        <taxon>Pseudomonadati</taxon>
        <taxon>Bacteroidota</taxon>
        <taxon>Cytophagia</taxon>
        <taxon>Cytophagales</taxon>
        <taxon>Hymenobacteraceae</taxon>
        <taxon>Pontibacter</taxon>
    </lineage>
</organism>
<dbReference type="PANTHER" id="PTHR43415">
    <property type="entry name" value="SPERMIDINE N(1)-ACETYLTRANSFERASE"/>
    <property type="match status" value="1"/>
</dbReference>
<reference evidence="3" key="1">
    <citation type="journal article" date="2019" name="Int. J. Syst. Evol. Microbiol.">
        <title>The Global Catalogue of Microorganisms (GCM) 10K type strain sequencing project: providing services to taxonomists for standard genome sequencing and annotation.</title>
        <authorList>
            <consortium name="The Broad Institute Genomics Platform"/>
            <consortium name="The Broad Institute Genome Sequencing Center for Infectious Disease"/>
            <person name="Wu L."/>
            <person name="Ma J."/>
        </authorList>
    </citation>
    <scope>NUCLEOTIDE SEQUENCE [LARGE SCALE GENOMIC DNA]</scope>
    <source>
        <strain evidence="3">CGMCC 4.1782</strain>
    </source>
</reference>
<dbReference type="Gene3D" id="3.40.50.2000">
    <property type="entry name" value="Glycogen Phosphorylase B"/>
    <property type="match status" value="1"/>
</dbReference>
<keyword evidence="3" id="KW-1185">Reference proteome</keyword>
<dbReference type="SUPFAM" id="SSF55729">
    <property type="entry name" value="Acyl-CoA N-acyltransferases (Nat)"/>
    <property type="match status" value="1"/>
</dbReference>
<feature type="domain" description="N-acetyltransferase" evidence="1">
    <location>
        <begin position="340"/>
        <end position="491"/>
    </location>
</feature>
<protein>
    <submittedName>
        <fullName evidence="2">UDP-2,4-diacetamido-2,4, 6-trideoxy-beta-L-altropyranose hydrolase</fullName>
        <ecNumber evidence="2">3.6.1.57</ecNumber>
    </submittedName>
</protein>
<dbReference type="InterPro" id="IPR000182">
    <property type="entry name" value="GNAT_dom"/>
</dbReference>
<dbReference type="RefSeq" id="WP_250430687.1">
    <property type="nucleotide sequence ID" value="NZ_JALPRR010000003.1"/>
</dbReference>
<dbReference type="Gene3D" id="3.40.50.11190">
    <property type="match status" value="1"/>
</dbReference>
<evidence type="ECO:0000259" key="1">
    <source>
        <dbReference type="PROSITE" id="PS51186"/>
    </source>
</evidence>
<dbReference type="InterPro" id="IPR016181">
    <property type="entry name" value="Acyl_CoA_acyltransferase"/>
</dbReference>
<dbReference type="EMBL" id="JBHUIM010000002">
    <property type="protein sequence ID" value="MFD2247650.1"/>
    <property type="molecule type" value="Genomic_DNA"/>
</dbReference>
<gene>
    <name evidence="2" type="primary">pseG</name>
    <name evidence="2" type="ORF">ACFSKP_15400</name>
</gene>
<keyword evidence="2" id="KW-0378">Hydrolase</keyword>
<accession>A0ABW5D000</accession>
<dbReference type="GO" id="GO:0016787">
    <property type="term" value="F:hydrolase activity"/>
    <property type="evidence" value="ECO:0007669"/>
    <property type="project" value="UniProtKB-KW"/>
</dbReference>
<evidence type="ECO:0000313" key="2">
    <source>
        <dbReference type="EMBL" id="MFD2247650.1"/>
    </source>
</evidence>
<proteinExistence type="predicted"/>
<dbReference type="PROSITE" id="PS51186">
    <property type="entry name" value="GNAT"/>
    <property type="match status" value="1"/>
</dbReference>
<dbReference type="Pfam" id="PF13302">
    <property type="entry name" value="Acetyltransf_3"/>
    <property type="match status" value="1"/>
</dbReference>
<dbReference type="InterPro" id="IPR020023">
    <property type="entry name" value="PseG"/>
</dbReference>
<name>A0ABW5D000_9BACT</name>
<dbReference type="NCBIfam" id="TIGR03590">
    <property type="entry name" value="PseG"/>
    <property type="match status" value="1"/>
</dbReference>
<dbReference type="Proteomes" id="UP001597374">
    <property type="component" value="Unassembled WGS sequence"/>
</dbReference>
<dbReference type="PANTHER" id="PTHR43415:SF3">
    <property type="entry name" value="GNAT-FAMILY ACETYLTRANSFERASE"/>
    <property type="match status" value="1"/>
</dbReference>
<evidence type="ECO:0000313" key="3">
    <source>
        <dbReference type="Proteomes" id="UP001597374"/>
    </source>
</evidence>